<reference evidence="4 5" key="1">
    <citation type="submission" date="2014-04" db="EMBL/GenBank/DDBJ databases">
        <title>Genome assembly of Hyalangium minutum DSM 14724.</title>
        <authorList>
            <person name="Sharma G."/>
            <person name="Subramanian S."/>
        </authorList>
    </citation>
    <scope>NUCLEOTIDE SEQUENCE [LARGE SCALE GENOMIC DNA]</scope>
    <source>
        <strain evidence="4 5">DSM 14724</strain>
    </source>
</reference>
<dbReference type="GO" id="GO:0008270">
    <property type="term" value="F:zinc ion binding"/>
    <property type="evidence" value="ECO:0007669"/>
    <property type="project" value="InterPro"/>
</dbReference>
<dbReference type="InterPro" id="IPR014782">
    <property type="entry name" value="Peptidase_M1_dom"/>
</dbReference>
<dbReference type="AlphaFoldDB" id="A0A085WRZ4"/>
<dbReference type="RefSeq" id="WP_044185574.1">
    <property type="nucleotide sequence ID" value="NZ_JMCB01000003.1"/>
</dbReference>
<evidence type="ECO:0000313" key="4">
    <source>
        <dbReference type="EMBL" id="KFE70457.1"/>
    </source>
</evidence>
<feature type="transmembrane region" description="Helical" evidence="2">
    <location>
        <begin position="562"/>
        <end position="583"/>
    </location>
</feature>
<feature type="transmembrane region" description="Helical" evidence="2">
    <location>
        <begin position="469"/>
        <end position="487"/>
    </location>
</feature>
<dbReference type="EMBL" id="JMCB01000003">
    <property type="protein sequence ID" value="KFE70457.1"/>
    <property type="molecule type" value="Genomic_DNA"/>
</dbReference>
<dbReference type="InterPro" id="IPR027268">
    <property type="entry name" value="Peptidase_M4/M1_CTD_sf"/>
</dbReference>
<dbReference type="PATRIC" id="fig|394096.3.peg.1978"/>
<feature type="transmembrane region" description="Helical" evidence="2">
    <location>
        <begin position="169"/>
        <end position="188"/>
    </location>
</feature>
<dbReference type="SUPFAM" id="SSF55486">
    <property type="entry name" value="Metalloproteases ('zincins'), catalytic domain"/>
    <property type="match status" value="1"/>
</dbReference>
<evidence type="ECO:0000256" key="1">
    <source>
        <dbReference type="SAM" id="MobiDB-lite"/>
    </source>
</evidence>
<feature type="transmembrane region" description="Helical" evidence="2">
    <location>
        <begin position="363"/>
        <end position="380"/>
    </location>
</feature>
<evidence type="ECO:0000256" key="2">
    <source>
        <dbReference type="SAM" id="Phobius"/>
    </source>
</evidence>
<proteinExistence type="predicted"/>
<feature type="transmembrane region" description="Helical" evidence="2">
    <location>
        <begin position="442"/>
        <end position="462"/>
    </location>
</feature>
<feature type="region of interest" description="Disordered" evidence="1">
    <location>
        <begin position="745"/>
        <end position="765"/>
    </location>
</feature>
<protein>
    <recommendedName>
        <fullName evidence="3">Peptidase M1 membrane alanine aminopeptidase domain-containing protein</fullName>
    </recommendedName>
</protein>
<name>A0A085WRZ4_9BACT</name>
<gene>
    <name evidence="4" type="ORF">DB31_5499</name>
</gene>
<keyword evidence="2" id="KW-0812">Transmembrane</keyword>
<feature type="transmembrane region" description="Helical" evidence="2">
    <location>
        <begin position="139"/>
        <end position="162"/>
    </location>
</feature>
<organism evidence="4 5">
    <name type="scientific">Hyalangium minutum</name>
    <dbReference type="NCBI Taxonomy" id="394096"/>
    <lineage>
        <taxon>Bacteria</taxon>
        <taxon>Pseudomonadati</taxon>
        <taxon>Myxococcota</taxon>
        <taxon>Myxococcia</taxon>
        <taxon>Myxococcales</taxon>
        <taxon>Cystobacterineae</taxon>
        <taxon>Archangiaceae</taxon>
        <taxon>Hyalangium</taxon>
    </lineage>
</organism>
<keyword evidence="2" id="KW-0472">Membrane</keyword>
<feature type="domain" description="Peptidase M1 membrane alanine aminopeptidase" evidence="3">
    <location>
        <begin position="846"/>
        <end position="1055"/>
    </location>
</feature>
<feature type="transmembrane region" description="Helical" evidence="2">
    <location>
        <begin position="247"/>
        <end position="264"/>
    </location>
</feature>
<dbReference type="Proteomes" id="UP000028725">
    <property type="component" value="Unassembled WGS sequence"/>
</dbReference>
<feature type="transmembrane region" description="Helical" evidence="2">
    <location>
        <begin position="407"/>
        <end position="430"/>
    </location>
</feature>
<feature type="transmembrane region" description="Helical" evidence="2">
    <location>
        <begin position="96"/>
        <end position="119"/>
    </location>
</feature>
<dbReference type="GO" id="GO:0008237">
    <property type="term" value="F:metallopeptidase activity"/>
    <property type="evidence" value="ECO:0007669"/>
    <property type="project" value="InterPro"/>
</dbReference>
<dbReference type="OrthoDB" id="100605at2"/>
<evidence type="ECO:0000313" key="5">
    <source>
        <dbReference type="Proteomes" id="UP000028725"/>
    </source>
</evidence>
<dbReference type="Pfam" id="PF01433">
    <property type="entry name" value="Peptidase_M1"/>
    <property type="match status" value="1"/>
</dbReference>
<feature type="transmembrane region" description="Helical" evidence="2">
    <location>
        <begin position="318"/>
        <end position="336"/>
    </location>
</feature>
<dbReference type="Gene3D" id="1.10.390.10">
    <property type="entry name" value="Neutral Protease Domain 2"/>
    <property type="match status" value="1"/>
</dbReference>
<accession>A0A085WRZ4</accession>
<keyword evidence="5" id="KW-1185">Reference proteome</keyword>
<feature type="transmembrane region" description="Helical" evidence="2">
    <location>
        <begin position="55"/>
        <end position="75"/>
    </location>
</feature>
<keyword evidence="2" id="KW-1133">Transmembrane helix</keyword>
<feature type="transmembrane region" description="Helical" evidence="2">
    <location>
        <begin position="523"/>
        <end position="541"/>
    </location>
</feature>
<evidence type="ECO:0000259" key="3">
    <source>
        <dbReference type="Pfam" id="PF01433"/>
    </source>
</evidence>
<sequence length="1177" mass="128100">MLIGIAAFEWRYVTRRLPFAATSAVFALMGGMLASTGFGARDIHVNSPYAVSYSIAFLTLLSVFALTILVAPSLLRDSESQMSELIYATAVTKTRYLVGRFAGSFLAACCAFALGLVGLMVGSLRHEAERLAPFEPGSYLWAFGVLALPSMVFVAALLFTLAALTRSSLATYVGGVAVYVLYFVAAVLTNSPLMASSGPSSAREMAVAALVDPFGLSAFFEQTHHWTAAERDVRSLALTGYFLLNRLLWLSASALLGVLAYRLFAFRVPVSGRREKPLAPTTSERGPLYRPVQVQAASVWPVIRSATQLEFRTLLRSWPFLAVLLLWIGVAGLQVFENLRRAEFGTALLPATGLILRNLDRPLMMFGLLVIVYFSGELVWRERTVRVAEIIDATPASSAVFLVSKTLALVLLVSVLIGAAIAVGVTIQLASGYRPIELALHASLFCFDGLPLALFAVLALFLQTLAPHRYVGMVVALLAAVLLTLGAPGAPEHPLLRYAAAGPIAYSEMNGFGPTATGFARLMAYWTALAGLLAMVTHGLWRRGSEARLLPRLRALPRRWSVGARWAAAACAGAFVLMGAVLLHQLHVVNTYESTEDHTAWSVEYERAYKAIQLLPQPEFTHLVADLDLYPSEHRYRVHGRYRMENRTSQPIPSIWTTVPRGVHVLALAIDGHAPAMTDARFGLQRFDFPLAPGASADLTFDLAVERQGVTQDVAHDIVENGSFIAGPDLLPLLGYRAGYELRDESERRRQGLPAKTEPPPREPSRVTFELTVSTPADQLVAAPGLVRETWEKEGRRLTRFAVDRPVVPFLAVAAARYAVANTRQGAVDIEVLYHPSHGTNVGRILEAAAQSLAYFTAQFGPYPYPQLRIAEVPSYDKRFGALALPGVVFFTEDRGFLTDLRDEGRIDIVTKRTAHEVAHQWWGHQVIPPDGPGASAVVETLARYSELMILKERYGAAALGPVLRVELSRYLSGRTGEAEVPLDHVDDQPYLFYAKGALVMAALHDLIGEAPINGALRALVAQAAAGGPAPTVRDLIGHLRRATPAEHHALLDEWWSQTVLYDLSVTSATATRLPDGRYQVDARIDAARTQVRDGQETALAMDGTVEVALYAESSGGPAAGAPPLSVVRQVIRGPTDLSLIVDQRPEFVAIDPQLRRIDRKPDNNVRKIEESPGSSP</sequence>
<comment type="caution">
    <text evidence="4">The sequence shown here is derived from an EMBL/GenBank/DDBJ whole genome shotgun (WGS) entry which is preliminary data.</text>
</comment>
<dbReference type="STRING" id="394096.DB31_5499"/>